<reference evidence="6" key="1">
    <citation type="journal article" date="2016" name="Insect Biochem. Mol. Biol.">
        <title>Multifaceted biological insights from a draft genome sequence of the tobacco hornworm moth, Manduca sexta.</title>
        <authorList>
            <person name="Kanost M.R."/>
            <person name="Arrese E.L."/>
            <person name="Cao X."/>
            <person name="Chen Y.R."/>
            <person name="Chellapilla S."/>
            <person name="Goldsmith M.R."/>
            <person name="Grosse-Wilde E."/>
            <person name="Heckel D.G."/>
            <person name="Herndon N."/>
            <person name="Jiang H."/>
            <person name="Papanicolaou A."/>
            <person name="Qu J."/>
            <person name="Soulages J.L."/>
            <person name="Vogel H."/>
            <person name="Walters J."/>
            <person name="Waterhouse R.M."/>
            <person name="Ahn S.J."/>
            <person name="Almeida F.C."/>
            <person name="An C."/>
            <person name="Aqrawi P."/>
            <person name="Bretschneider A."/>
            <person name="Bryant W.B."/>
            <person name="Bucks S."/>
            <person name="Chao H."/>
            <person name="Chevignon G."/>
            <person name="Christen J.M."/>
            <person name="Clarke D.F."/>
            <person name="Dittmer N.T."/>
            <person name="Ferguson L.C.F."/>
            <person name="Garavelou S."/>
            <person name="Gordon K.H.J."/>
            <person name="Gunaratna R.T."/>
            <person name="Han Y."/>
            <person name="Hauser F."/>
            <person name="He Y."/>
            <person name="Heidel-Fischer H."/>
            <person name="Hirsh A."/>
            <person name="Hu Y."/>
            <person name="Jiang H."/>
            <person name="Kalra D."/>
            <person name="Klinner C."/>
            <person name="Konig C."/>
            <person name="Kovar C."/>
            <person name="Kroll A.R."/>
            <person name="Kuwar S.S."/>
            <person name="Lee S.L."/>
            <person name="Lehman R."/>
            <person name="Li K."/>
            <person name="Li Z."/>
            <person name="Liang H."/>
            <person name="Lovelace S."/>
            <person name="Lu Z."/>
            <person name="Mansfield J.H."/>
            <person name="McCulloch K.J."/>
            <person name="Mathew T."/>
            <person name="Morton B."/>
            <person name="Muzny D.M."/>
            <person name="Neunemann D."/>
            <person name="Ongeri F."/>
            <person name="Pauchet Y."/>
            <person name="Pu L.L."/>
            <person name="Pyrousis I."/>
            <person name="Rao X.J."/>
            <person name="Redding A."/>
            <person name="Roesel C."/>
            <person name="Sanchez-Gracia A."/>
            <person name="Schaack S."/>
            <person name="Shukla A."/>
            <person name="Tetreau G."/>
            <person name="Wang Y."/>
            <person name="Xiong G.H."/>
            <person name="Traut W."/>
            <person name="Walsh T.K."/>
            <person name="Worley K.C."/>
            <person name="Wu D."/>
            <person name="Wu W."/>
            <person name="Wu Y.Q."/>
            <person name="Zhang X."/>
            <person name="Zou Z."/>
            <person name="Zucker H."/>
            <person name="Briscoe A.D."/>
            <person name="Burmester T."/>
            <person name="Clem R.J."/>
            <person name="Feyereisen R."/>
            <person name="Grimmelikhuijzen C.J.P."/>
            <person name="Hamodrakas S.J."/>
            <person name="Hansson B.S."/>
            <person name="Huguet E."/>
            <person name="Jermiin L.S."/>
            <person name="Lan Q."/>
            <person name="Lehman H.K."/>
            <person name="Lorenzen M."/>
            <person name="Merzendorfer H."/>
            <person name="Michalopoulos I."/>
            <person name="Morton D.B."/>
            <person name="Muthukrishnan S."/>
            <person name="Oakeshott J.G."/>
            <person name="Palmer W."/>
            <person name="Park Y."/>
            <person name="Passarelli A.L."/>
            <person name="Rozas J."/>
            <person name="Schwartz L.M."/>
            <person name="Smith W."/>
            <person name="Southgate A."/>
            <person name="Vilcinskas A."/>
            <person name="Vogt R."/>
            <person name="Wang P."/>
            <person name="Werren J."/>
            <person name="Yu X.Q."/>
            <person name="Zhou J.J."/>
            <person name="Brown S.J."/>
            <person name="Scherer S.E."/>
            <person name="Richards S."/>
            <person name="Blissard G.W."/>
        </authorList>
    </citation>
    <scope>NUCLEOTIDE SEQUENCE</scope>
</reference>
<keyword evidence="7" id="KW-1185">Reference proteome</keyword>
<comment type="similarity">
    <text evidence="2">Belongs to the arthropod PDH family.</text>
</comment>
<dbReference type="AlphaFoldDB" id="A0A922CKG5"/>
<dbReference type="GO" id="GO:0005179">
    <property type="term" value="F:hormone activity"/>
    <property type="evidence" value="ECO:0007669"/>
    <property type="project" value="InterPro"/>
</dbReference>
<evidence type="ECO:0000256" key="3">
    <source>
        <dbReference type="ARBA" id="ARBA00022525"/>
    </source>
</evidence>
<dbReference type="Pfam" id="PF06324">
    <property type="entry name" value="Pigment_DH"/>
    <property type="match status" value="1"/>
</dbReference>
<comment type="caution">
    <text evidence="6">The sequence shown here is derived from an EMBL/GenBank/DDBJ whole genome shotgun (WGS) entry which is preliminary data.</text>
</comment>
<dbReference type="EMBL" id="JH668375">
    <property type="protein sequence ID" value="KAG6449512.1"/>
    <property type="molecule type" value="Genomic_DNA"/>
</dbReference>
<proteinExistence type="inferred from homology"/>
<sequence>MVSIQSFAALLISVVLLTQVSIISTIEEDYESNVEPDILYLTNEELIRQIHSIMKAYKENTHGDQFYIETNALVNTKFRAWKRNADLINALLALPKGMTEAGR</sequence>
<reference evidence="6" key="2">
    <citation type="submission" date="2020-12" db="EMBL/GenBank/DDBJ databases">
        <authorList>
            <person name="Kanost M."/>
        </authorList>
    </citation>
    <scope>NUCLEOTIDE SEQUENCE</scope>
</reference>
<dbReference type="Proteomes" id="UP000791440">
    <property type="component" value="Unassembled WGS sequence"/>
</dbReference>
<evidence type="ECO:0000256" key="5">
    <source>
        <dbReference type="SAM" id="SignalP"/>
    </source>
</evidence>
<evidence type="ECO:0000256" key="4">
    <source>
        <dbReference type="ARBA" id="ARBA00022815"/>
    </source>
</evidence>
<evidence type="ECO:0000256" key="1">
    <source>
        <dbReference type="ARBA" id="ARBA00004613"/>
    </source>
</evidence>
<dbReference type="GO" id="GO:0009416">
    <property type="term" value="P:response to light stimulus"/>
    <property type="evidence" value="ECO:0007669"/>
    <property type="project" value="InterPro"/>
</dbReference>
<keyword evidence="4" id="KW-0027">Amidation</keyword>
<name>A0A922CKG5_MANSE</name>
<evidence type="ECO:0000256" key="2">
    <source>
        <dbReference type="ARBA" id="ARBA00010172"/>
    </source>
</evidence>
<evidence type="ECO:0000313" key="6">
    <source>
        <dbReference type="EMBL" id="KAG6449512.1"/>
    </source>
</evidence>
<gene>
    <name evidence="6" type="ORF">O3G_MSEX006110</name>
</gene>
<evidence type="ECO:0000313" key="7">
    <source>
        <dbReference type="Proteomes" id="UP000791440"/>
    </source>
</evidence>
<dbReference type="EMBL" id="JH668375">
    <property type="protein sequence ID" value="KAG6449513.1"/>
    <property type="molecule type" value="Genomic_DNA"/>
</dbReference>
<keyword evidence="3" id="KW-0964">Secreted</keyword>
<evidence type="ECO:0008006" key="8">
    <source>
        <dbReference type="Google" id="ProtNLM"/>
    </source>
</evidence>
<protein>
    <recommendedName>
        <fullName evidence="8">Pigment dispersing factor</fullName>
    </recommendedName>
</protein>
<dbReference type="GO" id="GO:0005576">
    <property type="term" value="C:extracellular region"/>
    <property type="evidence" value="ECO:0007669"/>
    <property type="project" value="UniProtKB-SubCell"/>
</dbReference>
<feature type="chain" id="PRO_5038324612" description="Pigment dispersing factor" evidence="5">
    <location>
        <begin position="26"/>
        <end position="103"/>
    </location>
</feature>
<organism evidence="6 7">
    <name type="scientific">Manduca sexta</name>
    <name type="common">Tobacco hawkmoth</name>
    <name type="synonym">Tobacco hornworm</name>
    <dbReference type="NCBI Taxonomy" id="7130"/>
    <lineage>
        <taxon>Eukaryota</taxon>
        <taxon>Metazoa</taxon>
        <taxon>Ecdysozoa</taxon>
        <taxon>Arthropoda</taxon>
        <taxon>Hexapoda</taxon>
        <taxon>Insecta</taxon>
        <taxon>Pterygota</taxon>
        <taxon>Neoptera</taxon>
        <taxon>Endopterygota</taxon>
        <taxon>Lepidoptera</taxon>
        <taxon>Glossata</taxon>
        <taxon>Ditrysia</taxon>
        <taxon>Bombycoidea</taxon>
        <taxon>Sphingidae</taxon>
        <taxon>Sphinginae</taxon>
        <taxon>Sphingini</taxon>
        <taxon>Manduca</taxon>
    </lineage>
</organism>
<keyword evidence="5" id="KW-0732">Signal</keyword>
<accession>A0A922CKG5</accession>
<feature type="signal peptide" evidence="5">
    <location>
        <begin position="1"/>
        <end position="25"/>
    </location>
</feature>
<dbReference type="InterPro" id="IPR009396">
    <property type="entry name" value="Pigment_DH"/>
</dbReference>
<comment type="subcellular location">
    <subcellularLocation>
        <location evidence="1">Secreted</location>
    </subcellularLocation>
</comment>